<dbReference type="Pfam" id="PF01841">
    <property type="entry name" value="Transglut_core"/>
    <property type="match status" value="1"/>
</dbReference>
<organism evidence="3 4">
    <name type="scientific">Lichenifustis flavocetrariae</name>
    <dbReference type="NCBI Taxonomy" id="2949735"/>
    <lineage>
        <taxon>Bacteria</taxon>
        <taxon>Pseudomonadati</taxon>
        <taxon>Pseudomonadota</taxon>
        <taxon>Alphaproteobacteria</taxon>
        <taxon>Hyphomicrobiales</taxon>
        <taxon>Lichenihabitantaceae</taxon>
        <taxon>Lichenifustis</taxon>
    </lineage>
</organism>
<feature type="domain" description="Transglutaminase-like" evidence="2">
    <location>
        <begin position="199"/>
        <end position="274"/>
    </location>
</feature>
<dbReference type="EMBL" id="JAMOIM010000009">
    <property type="protein sequence ID" value="MCW6509397.1"/>
    <property type="molecule type" value="Genomic_DNA"/>
</dbReference>
<evidence type="ECO:0000259" key="2">
    <source>
        <dbReference type="SMART" id="SM00460"/>
    </source>
</evidence>
<dbReference type="InterPro" id="IPR002931">
    <property type="entry name" value="Transglutaminase-like"/>
</dbReference>
<evidence type="ECO:0000313" key="3">
    <source>
        <dbReference type="EMBL" id="MCW6509397.1"/>
    </source>
</evidence>
<proteinExistence type="predicted"/>
<accession>A0AA41YY78</accession>
<keyword evidence="4" id="KW-1185">Reference proteome</keyword>
<dbReference type="PANTHER" id="PTHR38339:SF1">
    <property type="entry name" value="TRANSGLUTAMINASE-LIKE DOMAIN-CONTAINING PROTEIN"/>
    <property type="match status" value="1"/>
</dbReference>
<evidence type="ECO:0000313" key="4">
    <source>
        <dbReference type="Proteomes" id="UP001165667"/>
    </source>
</evidence>
<dbReference type="Gene3D" id="3.10.620.30">
    <property type="match status" value="1"/>
</dbReference>
<reference evidence="3" key="1">
    <citation type="submission" date="2022-05" db="EMBL/GenBank/DDBJ databases">
        <authorList>
            <person name="Pankratov T."/>
        </authorList>
    </citation>
    <scope>NUCLEOTIDE SEQUENCE</scope>
    <source>
        <strain evidence="3">BP6-180914</strain>
    </source>
</reference>
<dbReference type="SUPFAM" id="SSF54001">
    <property type="entry name" value="Cysteine proteinases"/>
    <property type="match status" value="1"/>
</dbReference>
<dbReference type="AlphaFoldDB" id="A0AA41YY78"/>
<name>A0AA41YY78_9HYPH</name>
<protein>
    <submittedName>
        <fullName evidence="3">Transglutaminase domain-containing protein</fullName>
    </submittedName>
</protein>
<dbReference type="Proteomes" id="UP001165667">
    <property type="component" value="Unassembled WGS sequence"/>
</dbReference>
<evidence type="ECO:0000256" key="1">
    <source>
        <dbReference type="SAM" id="SignalP"/>
    </source>
</evidence>
<feature type="signal peptide" evidence="1">
    <location>
        <begin position="1"/>
        <end position="26"/>
    </location>
</feature>
<gene>
    <name evidence="3" type="ORF">M8523_15345</name>
</gene>
<feature type="chain" id="PRO_5041416176" evidence="1">
    <location>
        <begin position="27"/>
        <end position="362"/>
    </location>
</feature>
<keyword evidence="1" id="KW-0732">Signal</keyword>
<dbReference type="PANTHER" id="PTHR38339">
    <property type="entry name" value="TRANSGLUTAMINASE DOMAIN PROTEIN"/>
    <property type="match status" value="1"/>
</dbReference>
<comment type="caution">
    <text evidence="3">The sequence shown here is derived from an EMBL/GenBank/DDBJ whole genome shotgun (WGS) entry which is preliminary data.</text>
</comment>
<dbReference type="RefSeq" id="WP_282585760.1">
    <property type="nucleotide sequence ID" value="NZ_JAMOIM010000009.1"/>
</dbReference>
<sequence>MLSRRRFTAAIAGCAAATVLTGPGIAAVSGAGEGWRRFRVTTRLDLTDAPGPAQAWVPLATFEATDWVRPETQTWTASEGAKVERLISAGAELLHVQWGAGARFLDVASIVVTRDRTAPFAGSPPSKTTLSDGERATYLSGSTLAPVDGLVKATADRITAGASGDVAKARALYEWVVDNTFRSAPVPGCGDGNVLRMLQTGQMGGKCADINPLFVALARAAGLPARDLYGVRVAPSRLGYASLGPSTTTITKSQHCRAEVFLDGYGWTAMDPADVRKVMLEEAPGGLTMDQPKVQAARARLFGSWEGNWIPFNTANDIALPGSTRSPEAFLMYPQAETAAGRVDCYHPDAVRYTITSEELAI</sequence>
<dbReference type="SMART" id="SM00460">
    <property type="entry name" value="TGc"/>
    <property type="match status" value="1"/>
</dbReference>
<dbReference type="InterPro" id="IPR038765">
    <property type="entry name" value="Papain-like_cys_pep_sf"/>
</dbReference>